<dbReference type="InterPro" id="IPR013083">
    <property type="entry name" value="Znf_RING/FYVE/PHD"/>
</dbReference>
<keyword evidence="7" id="KW-1185">Reference proteome</keyword>
<dbReference type="Pfam" id="PF00628">
    <property type="entry name" value="PHD"/>
    <property type="match status" value="1"/>
</dbReference>
<dbReference type="EMBL" id="VUJU01006953">
    <property type="protein sequence ID" value="KAF0747123.1"/>
    <property type="molecule type" value="Genomic_DNA"/>
</dbReference>
<dbReference type="SMART" id="SM00249">
    <property type="entry name" value="PHD"/>
    <property type="match status" value="1"/>
</dbReference>
<evidence type="ECO:0000256" key="3">
    <source>
        <dbReference type="ARBA" id="ARBA00022833"/>
    </source>
</evidence>
<evidence type="ECO:0000313" key="7">
    <source>
        <dbReference type="Proteomes" id="UP000478052"/>
    </source>
</evidence>
<dbReference type="Gene3D" id="3.30.40.10">
    <property type="entry name" value="Zinc/RING finger domain, C3HC4 (zinc finger)"/>
    <property type="match status" value="1"/>
</dbReference>
<feature type="non-terminal residue" evidence="6">
    <location>
        <position position="1"/>
    </location>
</feature>
<evidence type="ECO:0000256" key="4">
    <source>
        <dbReference type="PROSITE-ProRule" id="PRU00146"/>
    </source>
</evidence>
<dbReference type="SUPFAM" id="SSF57903">
    <property type="entry name" value="FYVE/PHD zinc finger"/>
    <property type="match status" value="1"/>
</dbReference>
<name>A0A6G0Y172_APHCR</name>
<comment type="caution">
    <text evidence="6">The sequence shown here is derived from an EMBL/GenBank/DDBJ whole genome shotgun (WGS) entry which is preliminary data.</text>
</comment>
<evidence type="ECO:0000259" key="5">
    <source>
        <dbReference type="PROSITE" id="PS50016"/>
    </source>
</evidence>
<evidence type="ECO:0000256" key="2">
    <source>
        <dbReference type="ARBA" id="ARBA00022771"/>
    </source>
</evidence>
<organism evidence="6 7">
    <name type="scientific">Aphis craccivora</name>
    <name type="common">Cowpea aphid</name>
    <dbReference type="NCBI Taxonomy" id="307492"/>
    <lineage>
        <taxon>Eukaryota</taxon>
        <taxon>Metazoa</taxon>
        <taxon>Ecdysozoa</taxon>
        <taxon>Arthropoda</taxon>
        <taxon>Hexapoda</taxon>
        <taxon>Insecta</taxon>
        <taxon>Pterygota</taxon>
        <taxon>Neoptera</taxon>
        <taxon>Paraneoptera</taxon>
        <taxon>Hemiptera</taxon>
        <taxon>Sternorrhyncha</taxon>
        <taxon>Aphidomorpha</taxon>
        <taxon>Aphidoidea</taxon>
        <taxon>Aphididae</taxon>
        <taxon>Aphidini</taxon>
        <taxon>Aphis</taxon>
        <taxon>Aphis</taxon>
    </lineage>
</organism>
<gene>
    <name evidence="6" type="ORF">FWK35_00025525</name>
</gene>
<keyword evidence="2 4" id="KW-0863">Zinc-finger</keyword>
<reference evidence="6 7" key="1">
    <citation type="submission" date="2019-08" db="EMBL/GenBank/DDBJ databases">
        <title>Whole genome of Aphis craccivora.</title>
        <authorList>
            <person name="Voronova N.V."/>
            <person name="Shulinski R.S."/>
            <person name="Bandarenka Y.V."/>
            <person name="Zhorov D.G."/>
            <person name="Warner D."/>
        </authorList>
    </citation>
    <scope>NUCLEOTIDE SEQUENCE [LARGE SCALE GENOMIC DNA]</scope>
    <source>
        <strain evidence="6">180601</strain>
        <tissue evidence="6">Whole Body</tissue>
    </source>
</reference>
<dbReference type="InterPro" id="IPR011011">
    <property type="entry name" value="Znf_FYVE_PHD"/>
</dbReference>
<accession>A0A6G0Y172</accession>
<sequence length="182" mass="21063">QTVNMNTDNLTLPILPPRVPKKRRPKGKEKTAIGISKRKKFSGLVPFEKLDLPTRHLEMLNWFVDKNVASIAVFGNGLISETAIENNPNNIHYAVLDNYLAIDDLKKYFDDDGWAALQQVVGIKRTNPIWINCISCNKDSSNNFICCNRCLKRFHFKCVNVKPKLKKKTWFCNICRRSYYKI</sequence>
<dbReference type="AlphaFoldDB" id="A0A6G0Y172"/>
<feature type="domain" description="PHD-type" evidence="5">
    <location>
        <begin position="130"/>
        <end position="178"/>
    </location>
</feature>
<proteinExistence type="predicted"/>
<keyword evidence="1" id="KW-0479">Metal-binding</keyword>
<keyword evidence="3" id="KW-0862">Zinc</keyword>
<dbReference type="GO" id="GO:0008270">
    <property type="term" value="F:zinc ion binding"/>
    <property type="evidence" value="ECO:0007669"/>
    <property type="project" value="UniProtKB-KW"/>
</dbReference>
<protein>
    <submittedName>
        <fullName evidence="6">Protein FAR-RED ELONGATED HYPOCOTYL 3-like</fullName>
    </submittedName>
</protein>
<dbReference type="InterPro" id="IPR001965">
    <property type="entry name" value="Znf_PHD"/>
</dbReference>
<evidence type="ECO:0000256" key="1">
    <source>
        <dbReference type="ARBA" id="ARBA00022723"/>
    </source>
</evidence>
<dbReference type="InterPro" id="IPR019786">
    <property type="entry name" value="Zinc_finger_PHD-type_CS"/>
</dbReference>
<dbReference type="Proteomes" id="UP000478052">
    <property type="component" value="Unassembled WGS sequence"/>
</dbReference>
<dbReference type="PROSITE" id="PS01359">
    <property type="entry name" value="ZF_PHD_1"/>
    <property type="match status" value="1"/>
</dbReference>
<dbReference type="OrthoDB" id="6784565at2759"/>
<dbReference type="PROSITE" id="PS50016">
    <property type="entry name" value="ZF_PHD_2"/>
    <property type="match status" value="1"/>
</dbReference>
<evidence type="ECO:0000313" key="6">
    <source>
        <dbReference type="EMBL" id="KAF0747123.1"/>
    </source>
</evidence>
<dbReference type="InterPro" id="IPR019787">
    <property type="entry name" value="Znf_PHD-finger"/>
</dbReference>